<dbReference type="InterPro" id="IPR029063">
    <property type="entry name" value="SAM-dependent_MTases_sf"/>
</dbReference>
<keyword evidence="2" id="KW-0489">Methyltransferase</keyword>
<sequence length="192" mass="21091">MSQQQDRHFRPGIMLFPIRKYMSRPQHDFINTNVKRGMTALDLGSGPGFFTTMLSEAVGINGTVHAVDGDKAAVTRLQNRAGALGMVNIKAYASSAASIPYIQSKSIDVLFSNGLLCCMLDHRGAVDEMMRVMKTGSRGFISVTKLFRKDGLGVPKDEWKEITRSFDVVDSGSSVVMDWVVVSKPGDDKNEL</sequence>
<dbReference type="AlphaFoldDB" id="A0A218NNZ7"/>
<dbReference type="InterPro" id="IPR025714">
    <property type="entry name" value="Methyltranfer_dom"/>
</dbReference>
<proteinExistence type="predicted"/>
<dbReference type="Proteomes" id="UP000197679">
    <property type="component" value="Chromosome"/>
</dbReference>
<keyword evidence="3" id="KW-1185">Reference proteome</keyword>
<dbReference type="Pfam" id="PF13847">
    <property type="entry name" value="Methyltransf_31"/>
    <property type="match status" value="1"/>
</dbReference>
<name>A0A218NNZ7_9ARCH</name>
<evidence type="ECO:0000313" key="2">
    <source>
        <dbReference type="EMBL" id="ASI14166.1"/>
    </source>
</evidence>
<dbReference type="EMBL" id="CP019964">
    <property type="protein sequence ID" value="ASI14166.1"/>
    <property type="molecule type" value="Genomic_DNA"/>
</dbReference>
<evidence type="ECO:0000259" key="1">
    <source>
        <dbReference type="Pfam" id="PF13847"/>
    </source>
</evidence>
<dbReference type="Gene3D" id="3.40.50.150">
    <property type="entry name" value="Vaccinia Virus protein VP39"/>
    <property type="match status" value="1"/>
</dbReference>
<dbReference type="GO" id="GO:0008168">
    <property type="term" value="F:methyltransferase activity"/>
    <property type="evidence" value="ECO:0007669"/>
    <property type="project" value="UniProtKB-KW"/>
</dbReference>
<dbReference type="KEGG" id="marh:Mia14_0885"/>
<gene>
    <name evidence="2" type="ORF">Mia14_0885</name>
</gene>
<feature type="domain" description="Methyltransferase" evidence="1">
    <location>
        <begin position="35"/>
        <end position="141"/>
    </location>
</feature>
<dbReference type="GO" id="GO:0032259">
    <property type="term" value="P:methylation"/>
    <property type="evidence" value="ECO:0007669"/>
    <property type="project" value="UniProtKB-KW"/>
</dbReference>
<reference evidence="2 3" key="1">
    <citation type="journal article" date="2017" name="Nat. Commun.">
        <title>'ARMAN' archaea depend on association with euryarchaeal host in culture and in situ.</title>
        <authorList>
            <person name="Golyshina O."/>
            <person name="Toshchakov S."/>
            <person name="Makarova K."/>
            <person name="Gavrilov S."/>
            <person name="Korzhenkov A."/>
            <person name="La Cono V."/>
            <person name="Arcadi E."/>
            <person name="Nechitaylo T."/>
            <person name="Ferrer M."/>
            <person name="Kublanov I."/>
            <person name="Wolf Y."/>
            <person name="Yakimov M."/>
            <person name="Golyshin P."/>
            <person name="Slesarev A."/>
            <person name="Kozyavkin S."/>
        </authorList>
    </citation>
    <scope>NUCLEOTIDE SEQUENCE [LARGE SCALE GENOMIC DNA]</scope>
    <source>
        <strain evidence="2 3">Mia14</strain>
    </source>
</reference>
<protein>
    <submittedName>
        <fullName evidence="2">SAM-dependent methyltransferase</fullName>
    </submittedName>
</protein>
<evidence type="ECO:0000313" key="3">
    <source>
        <dbReference type="Proteomes" id="UP000197679"/>
    </source>
</evidence>
<dbReference type="SUPFAM" id="SSF53335">
    <property type="entry name" value="S-adenosyl-L-methionine-dependent methyltransferases"/>
    <property type="match status" value="1"/>
</dbReference>
<organism evidence="2 3">
    <name type="scientific">Candidatus Mancarchaeum acidiphilum</name>
    <dbReference type="NCBI Taxonomy" id="1920749"/>
    <lineage>
        <taxon>Archaea</taxon>
        <taxon>Candidatus Micrarchaeota</taxon>
        <taxon>Candidatus Mancarchaeum</taxon>
    </lineage>
</organism>
<accession>A0A218NNZ7</accession>
<keyword evidence="2" id="KW-0808">Transferase</keyword>
<dbReference type="CDD" id="cd02440">
    <property type="entry name" value="AdoMet_MTases"/>
    <property type="match status" value="1"/>
</dbReference>